<dbReference type="PROSITE" id="PS00122">
    <property type="entry name" value="CARBOXYLESTERASE_B_1"/>
    <property type="match status" value="1"/>
</dbReference>
<dbReference type="InterPro" id="IPR029058">
    <property type="entry name" value="AB_hydrolase_fold"/>
</dbReference>
<feature type="signal peptide" evidence="3">
    <location>
        <begin position="1"/>
        <end position="19"/>
    </location>
</feature>
<evidence type="ECO:0000259" key="4">
    <source>
        <dbReference type="Pfam" id="PF00135"/>
    </source>
</evidence>
<dbReference type="EMBL" id="JAADJZ010000030">
    <property type="protein sequence ID" value="KAF2865916.1"/>
    <property type="molecule type" value="Genomic_DNA"/>
</dbReference>
<dbReference type="Gene3D" id="3.40.50.1820">
    <property type="entry name" value="alpha/beta hydrolase"/>
    <property type="match status" value="1"/>
</dbReference>
<dbReference type="EC" id="3.1.1.-" evidence="3"/>
<keyword evidence="2 3" id="KW-0378">Hydrolase</keyword>
<keyword evidence="6" id="KW-1185">Reference proteome</keyword>
<dbReference type="Pfam" id="PF00135">
    <property type="entry name" value="COesterase"/>
    <property type="match status" value="1"/>
</dbReference>
<dbReference type="PANTHER" id="PTHR11559">
    <property type="entry name" value="CARBOXYLESTERASE"/>
    <property type="match status" value="1"/>
</dbReference>
<sequence>MNRLLVTFVVLALICRGKCTTLAYPIVDVGYATYRGVYNSTLQVNDYFGIPYAEPPVGALRWHEPVPYGLPANSSVVFNATVPGRICVQGVPAWSTNIPPVDSGSEDCLLLNIIQPANTTKHARLPVVVSIHGGGYTVGNADIAQQYVLMRHSHNAFISVSIQYRLGAYGFLGSSKYSREGGSPNLGLLDQRLALDWVQKHISAFGGDPDKVTIVGGSAGGGSVTSQMIMHGGAENPPFRAVMAQFPWWQQYLREEQLSTQFTLLLSATNCTSLSCLRIVPEDDLKAASQSTYATAYANGEYGYGHFYYGPYVDGEVIQDLPSKEFRAGHFTKVPTFVDRAIYEGIVFTNRSITTKEEETKDLETQFPYANDSFIEQVYDLYAPEGTNSTFWQRQAWFGDYTINCPTYYIASSVAAFGQPIWKSVFAAGSQTHGAIGSYLSDLRYDSTPGANATLANLIRDAYGSFLIHNDPNAQSWSAVGKPAWPDYNVNSQLFAFNYTEFGVEKDARYDRDERCEFFWNNGETIQN</sequence>
<evidence type="ECO:0000256" key="3">
    <source>
        <dbReference type="RuleBase" id="RU361235"/>
    </source>
</evidence>
<reference evidence="5 6" key="1">
    <citation type="submission" date="2020-01" db="EMBL/GenBank/DDBJ databases">
        <authorList>
            <consortium name="DOE Joint Genome Institute"/>
            <person name="Haridas S."/>
            <person name="Albert R."/>
            <person name="Binder M."/>
            <person name="Bloem J."/>
            <person name="Labutti K."/>
            <person name="Salamov A."/>
            <person name="Andreopoulos B."/>
            <person name="Baker S.E."/>
            <person name="Barry K."/>
            <person name="Bills G."/>
            <person name="Bluhm B.H."/>
            <person name="Cannon C."/>
            <person name="Castanera R."/>
            <person name="Culley D.E."/>
            <person name="Daum C."/>
            <person name="Ezra D."/>
            <person name="Gonzalez J.B."/>
            <person name="Henrissat B."/>
            <person name="Kuo A."/>
            <person name="Liang C."/>
            <person name="Lipzen A."/>
            <person name="Lutzoni F."/>
            <person name="Magnuson J."/>
            <person name="Mondo S."/>
            <person name="Nolan M."/>
            <person name="Ohm R."/>
            <person name="Pangilinan J."/>
            <person name="Park H.-J.H."/>
            <person name="Ramirez L."/>
            <person name="Alfaro M."/>
            <person name="Sun H."/>
            <person name="Tritt A."/>
            <person name="Yoshinaga Y."/>
            <person name="Zwiers L.-H.L."/>
            <person name="Turgeon B.G."/>
            <person name="Goodwin S.B."/>
            <person name="Spatafora J.W."/>
            <person name="Crous P.W."/>
            <person name="Grigoriev I.V."/>
        </authorList>
    </citation>
    <scope>NUCLEOTIDE SEQUENCE [LARGE SCALE GENOMIC DNA]</scope>
    <source>
        <strain evidence="5 6">CBS 611.86</strain>
    </source>
</reference>
<dbReference type="AlphaFoldDB" id="A0A7C8M1G9"/>
<dbReference type="GO" id="GO:0016787">
    <property type="term" value="F:hydrolase activity"/>
    <property type="evidence" value="ECO:0007669"/>
    <property type="project" value="UniProtKB-KW"/>
</dbReference>
<dbReference type="OrthoDB" id="408631at2759"/>
<evidence type="ECO:0000313" key="6">
    <source>
        <dbReference type="Proteomes" id="UP000481861"/>
    </source>
</evidence>
<evidence type="ECO:0000313" key="5">
    <source>
        <dbReference type="EMBL" id="KAF2865916.1"/>
    </source>
</evidence>
<comment type="similarity">
    <text evidence="1 3">Belongs to the type-B carboxylesterase/lipase family.</text>
</comment>
<keyword evidence="3" id="KW-0732">Signal</keyword>
<dbReference type="InterPro" id="IPR050309">
    <property type="entry name" value="Type-B_Carboxylest/Lipase"/>
</dbReference>
<comment type="caution">
    <text evidence="5">The sequence shown here is derived from an EMBL/GenBank/DDBJ whole genome shotgun (WGS) entry which is preliminary data.</text>
</comment>
<name>A0A7C8M1G9_9PLEO</name>
<proteinExistence type="inferred from homology"/>
<evidence type="ECO:0000256" key="1">
    <source>
        <dbReference type="ARBA" id="ARBA00005964"/>
    </source>
</evidence>
<dbReference type="SUPFAM" id="SSF53474">
    <property type="entry name" value="alpha/beta-Hydrolases"/>
    <property type="match status" value="1"/>
</dbReference>
<feature type="chain" id="PRO_5029032092" description="Carboxylic ester hydrolase" evidence="3">
    <location>
        <begin position="20"/>
        <end position="528"/>
    </location>
</feature>
<dbReference type="InterPro" id="IPR002018">
    <property type="entry name" value="CarbesteraseB"/>
</dbReference>
<gene>
    <name evidence="5" type="ORF">BDV95DRAFT_505931</name>
</gene>
<feature type="domain" description="Carboxylesterase type B" evidence="4">
    <location>
        <begin position="25"/>
        <end position="502"/>
    </location>
</feature>
<organism evidence="5 6">
    <name type="scientific">Massariosphaeria phaeospora</name>
    <dbReference type="NCBI Taxonomy" id="100035"/>
    <lineage>
        <taxon>Eukaryota</taxon>
        <taxon>Fungi</taxon>
        <taxon>Dikarya</taxon>
        <taxon>Ascomycota</taxon>
        <taxon>Pezizomycotina</taxon>
        <taxon>Dothideomycetes</taxon>
        <taxon>Pleosporomycetidae</taxon>
        <taxon>Pleosporales</taxon>
        <taxon>Pleosporales incertae sedis</taxon>
        <taxon>Massariosphaeria</taxon>
    </lineage>
</organism>
<accession>A0A7C8M1G9</accession>
<evidence type="ECO:0000256" key="2">
    <source>
        <dbReference type="ARBA" id="ARBA00022801"/>
    </source>
</evidence>
<dbReference type="InterPro" id="IPR019826">
    <property type="entry name" value="Carboxylesterase_B_AS"/>
</dbReference>
<protein>
    <recommendedName>
        <fullName evidence="3">Carboxylic ester hydrolase</fullName>
        <ecNumber evidence="3">3.1.1.-</ecNumber>
    </recommendedName>
</protein>
<dbReference type="Proteomes" id="UP000481861">
    <property type="component" value="Unassembled WGS sequence"/>
</dbReference>